<evidence type="ECO:0000259" key="3">
    <source>
        <dbReference type="Pfam" id="PF13490"/>
    </source>
</evidence>
<protein>
    <submittedName>
        <fullName evidence="4">Zf-HC2 domain-containing protein</fullName>
    </submittedName>
</protein>
<dbReference type="Proteomes" id="UP001596220">
    <property type="component" value="Unassembled WGS sequence"/>
</dbReference>
<comment type="caution">
    <text evidence="4">The sequence shown here is derived from an EMBL/GenBank/DDBJ whole genome shotgun (WGS) entry which is preliminary data.</text>
</comment>
<feature type="transmembrane region" description="Helical" evidence="2">
    <location>
        <begin position="125"/>
        <end position="141"/>
    </location>
</feature>
<evidence type="ECO:0000256" key="2">
    <source>
        <dbReference type="SAM" id="Phobius"/>
    </source>
</evidence>
<dbReference type="Pfam" id="PF13490">
    <property type="entry name" value="zf-HC2"/>
    <property type="match status" value="1"/>
</dbReference>
<keyword evidence="2" id="KW-0812">Transmembrane</keyword>
<feature type="transmembrane region" description="Helical" evidence="2">
    <location>
        <begin position="86"/>
        <end position="105"/>
    </location>
</feature>
<organism evidence="4 5">
    <name type="scientific">Saccharothrix lopnurensis</name>
    <dbReference type="NCBI Taxonomy" id="1670621"/>
    <lineage>
        <taxon>Bacteria</taxon>
        <taxon>Bacillati</taxon>
        <taxon>Actinomycetota</taxon>
        <taxon>Actinomycetes</taxon>
        <taxon>Pseudonocardiales</taxon>
        <taxon>Pseudonocardiaceae</taxon>
        <taxon>Saccharothrix</taxon>
    </lineage>
</organism>
<name>A0ABW1P7W5_9PSEU</name>
<gene>
    <name evidence="4" type="ORF">ACFP3R_20755</name>
</gene>
<reference evidence="5" key="1">
    <citation type="journal article" date="2019" name="Int. J. Syst. Evol. Microbiol.">
        <title>The Global Catalogue of Microorganisms (GCM) 10K type strain sequencing project: providing services to taxonomists for standard genome sequencing and annotation.</title>
        <authorList>
            <consortium name="The Broad Institute Genomics Platform"/>
            <consortium name="The Broad Institute Genome Sequencing Center for Infectious Disease"/>
            <person name="Wu L."/>
            <person name="Ma J."/>
        </authorList>
    </citation>
    <scope>NUCLEOTIDE SEQUENCE [LARGE SCALE GENOMIC DNA]</scope>
    <source>
        <strain evidence="5">CGMCC 4.7246</strain>
    </source>
</reference>
<keyword evidence="2" id="KW-0472">Membrane</keyword>
<sequence length="250" mass="26068">MDCQSCREALSARLDGETEPVPAAETDAHLAQCPACTRWQASAQALTRTIRVRPVGAGPDLVDAVLAAAPPDHLAAPRHTALTPRLALAAVAIVQLWLALAQLLAGATGGHAGHGISTHLFNEGAAWNLALGIGLLVAAVSSHRAAGLLPTLGGFVAVLLVFSVSDLLDGAATATRVVSHLPLVAGLVLLYLVARAHREPSPGTPAKHDRDDLDHHDHHDHDSGDTAPSPEGRRGQSRHLRPTAHHRRAA</sequence>
<feature type="domain" description="Putative zinc-finger" evidence="3">
    <location>
        <begin position="3"/>
        <end position="36"/>
    </location>
</feature>
<keyword evidence="2" id="KW-1133">Transmembrane helix</keyword>
<feature type="transmembrane region" description="Helical" evidence="2">
    <location>
        <begin position="148"/>
        <end position="165"/>
    </location>
</feature>
<evidence type="ECO:0000313" key="5">
    <source>
        <dbReference type="Proteomes" id="UP001596220"/>
    </source>
</evidence>
<dbReference type="EMBL" id="JBHSQO010000020">
    <property type="protein sequence ID" value="MFC6091708.1"/>
    <property type="molecule type" value="Genomic_DNA"/>
</dbReference>
<accession>A0ABW1P7W5</accession>
<dbReference type="InterPro" id="IPR027383">
    <property type="entry name" value="Znf_put"/>
</dbReference>
<feature type="compositionally biased region" description="Basic and acidic residues" evidence="1">
    <location>
        <begin position="200"/>
        <end position="224"/>
    </location>
</feature>
<feature type="region of interest" description="Disordered" evidence="1">
    <location>
        <begin position="200"/>
        <end position="250"/>
    </location>
</feature>
<dbReference type="RefSeq" id="WP_380638010.1">
    <property type="nucleotide sequence ID" value="NZ_JBHSQO010000020.1"/>
</dbReference>
<feature type="transmembrane region" description="Helical" evidence="2">
    <location>
        <begin position="177"/>
        <end position="194"/>
    </location>
</feature>
<evidence type="ECO:0000313" key="4">
    <source>
        <dbReference type="EMBL" id="MFC6091708.1"/>
    </source>
</evidence>
<proteinExistence type="predicted"/>
<feature type="compositionally biased region" description="Basic residues" evidence="1">
    <location>
        <begin position="235"/>
        <end position="250"/>
    </location>
</feature>
<evidence type="ECO:0000256" key="1">
    <source>
        <dbReference type="SAM" id="MobiDB-lite"/>
    </source>
</evidence>
<keyword evidence="5" id="KW-1185">Reference proteome</keyword>